<dbReference type="SMART" id="SM00043">
    <property type="entry name" value="CY"/>
    <property type="match status" value="2"/>
</dbReference>
<dbReference type="PROSITE" id="PS01255">
    <property type="entry name" value="FETUIN_2"/>
    <property type="match status" value="1"/>
</dbReference>
<dbReference type="PANTHER" id="PTHR13814:SF6">
    <property type="entry name" value="ALPHA-2-HS-GLYCOPROTEIN"/>
    <property type="match status" value="1"/>
</dbReference>
<dbReference type="InterPro" id="IPR001363">
    <property type="entry name" value="Prot_inh_fetuin_CS"/>
</dbReference>
<keyword evidence="5" id="KW-1015">Disulfide bond</keyword>
<name>A0A671UQD9_SPAAU</name>
<dbReference type="Ensembl" id="ENSSAUT00010015704.1">
    <property type="protein sequence ID" value="ENSSAUP00010014800.1"/>
    <property type="gene ID" value="ENSSAUG00010006906.1"/>
</dbReference>
<dbReference type="Pfam" id="PF00031">
    <property type="entry name" value="Cystatin"/>
    <property type="match status" value="2"/>
</dbReference>
<dbReference type="SUPFAM" id="SSF54403">
    <property type="entry name" value="Cystatin/monellin"/>
    <property type="match status" value="2"/>
</dbReference>
<feature type="domain" description="Cystatin fetuin-A-type" evidence="7">
    <location>
        <begin position="113"/>
        <end position="221"/>
    </location>
</feature>
<dbReference type="FunFam" id="3.10.450.10:FF:000009">
    <property type="entry name" value="Alpha-2-HS-glycoprotein 2"/>
    <property type="match status" value="1"/>
</dbReference>
<reference evidence="8" key="2">
    <citation type="submission" date="2025-08" db="UniProtKB">
        <authorList>
            <consortium name="Ensembl"/>
        </authorList>
    </citation>
    <scope>IDENTIFICATION</scope>
</reference>
<evidence type="ECO:0000259" key="7">
    <source>
        <dbReference type="PROSITE" id="PS51529"/>
    </source>
</evidence>
<dbReference type="FunCoup" id="A0A671UQD9">
    <property type="interactions" value="58"/>
</dbReference>
<organism evidence="8 9">
    <name type="scientific">Sparus aurata</name>
    <name type="common">Gilthead sea bream</name>
    <dbReference type="NCBI Taxonomy" id="8175"/>
    <lineage>
        <taxon>Eukaryota</taxon>
        <taxon>Metazoa</taxon>
        <taxon>Chordata</taxon>
        <taxon>Craniata</taxon>
        <taxon>Vertebrata</taxon>
        <taxon>Euteleostomi</taxon>
        <taxon>Actinopterygii</taxon>
        <taxon>Neopterygii</taxon>
        <taxon>Teleostei</taxon>
        <taxon>Neoteleostei</taxon>
        <taxon>Acanthomorphata</taxon>
        <taxon>Eupercaria</taxon>
        <taxon>Spariformes</taxon>
        <taxon>Sparidae</taxon>
        <taxon>Sparus</taxon>
    </lineage>
</organism>
<reference evidence="8" key="3">
    <citation type="submission" date="2025-09" db="UniProtKB">
        <authorList>
            <consortium name="Ensembl"/>
        </authorList>
    </citation>
    <scope>IDENTIFICATION</scope>
</reference>
<evidence type="ECO:0000256" key="6">
    <source>
        <dbReference type="ARBA" id="ARBA00023180"/>
    </source>
</evidence>
<dbReference type="InterPro" id="IPR025760">
    <property type="entry name" value="Cystatin_Fetuin_A"/>
</dbReference>
<dbReference type="PANTHER" id="PTHR13814">
    <property type="entry name" value="FETUIN"/>
    <property type="match status" value="1"/>
</dbReference>
<protein>
    <submittedName>
        <fullName evidence="8">Alpha-2-HS-glycoprotein 2</fullName>
    </submittedName>
</protein>
<keyword evidence="2" id="KW-0964">Secreted</keyword>
<comment type="subcellular location">
    <subcellularLocation>
        <location evidence="1">Secreted</location>
    </subcellularLocation>
</comment>
<dbReference type="InterPro" id="IPR050735">
    <property type="entry name" value="Kininogen_Fetuin_HRG"/>
</dbReference>
<keyword evidence="9" id="KW-1185">Reference proteome</keyword>
<dbReference type="OMA" id="KVWPRQP"/>
<gene>
    <name evidence="8" type="primary">LOC115571884</name>
</gene>
<dbReference type="GO" id="GO:0031012">
    <property type="term" value="C:extracellular matrix"/>
    <property type="evidence" value="ECO:0007669"/>
    <property type="project" value="TreeGrafter"/>
</dbReference>
<evidence type="ECO:0000256" key="4">
    <source>
        <dbReference type="ARBA" id="ARBA00022737"/>
    </source>
</evidence>
<dbReference type="Gene3D" id="3.10.450.10">
    <property type="match status" value="2"/>
</dbReference>
<evidence type="ECO:0000256" key="1">
    <source>
        <dbReference type="ARBA" id="ARBA00004613"/>
    </source>
</evidence>
<dbReference type="InterPro" id="IPR046350">
    <property type="entry name" value="Cystatin_sf"/>
</dbReference>
<evidence type="ECO:0000256" key="5">
    <source>
        <dbReference type="ARBA" id="ARBA00023157"/>
    </source>
</evidence>
<dbReference type="GO" id="GO:0072562">
    <property type="term" value="C:blood microparticle"/>
    <property type="evidence" value="ECO:0007669"/>
    <property type="project" value="TreeGrafter"/>
</dbReference>
<keyword evidence="6" id="KW-0325">Glycoprotein</keyword>
<sequence length="467" mass="49310">MKHSEPPLIKARHRSTTSQTLSAYICFGSNPKTEYDPRVTQESGGMIMVFDLALFSCLKYEIYTPQAARALPLHLTLICSVALKSLASLAEMNLLGITVVLVGLVGVWAQPSVLRPLCDSPEAEEAALVAQDYLNSQHTHGYKYALNRIEDIKIYTTADGGSTYLLEVDLLETNCHVLDPTPVANCTVRAKALTAVEGDCDVVLKKVGGALTVTAFKCKTEESTEDLCLGCHTLLPLNDTTALDFVHASLSTFNNMTVDQTYTILEVGRMSSQIVAGGSIYVAEYVVVEANCTDDTCVPLDNAMAARGICSARGLNADHTVDCKMFATLMPIVDANSTAPAAPAPPLVAHVHTGSLSHKHGLRHHKLTAMHDPHLSGLLSAESLESAEVVPAVPAAVDAAAAAVDPAIPAADPAADPAPADASSDASSSSEVLHVLMKRQVPAADPPAAADTPAVLVPVCPGRVRFF</sequence>
<accession>A0A671UQD9</accession>
<dbReference type="InterPro" id="IPR000010">
    <property type="entry name" value="Cystatin_dom"/>
</dbReference>
<reference evidence="8" key="1">
    <citation type="submission" date="2021-04" db="EMBL/GenBank/DDBJ databases">
        <authorList>
            <consortium name="Wellcome Sanger Institute Data Sharing"/>
        </authorList>
    </citation>
    <scope>NUCLEOTIDE SEQUENCE [LARGE SCALE GENOMIC DNA]</scope>
</reference>
<dbReference type="PROSITE" id="PS51529">
    <property type="entry name" value="CYSTATIN_FETUIN_A"/>
    <property type="match status" value="1"/>
</dbReference>
<dbReference type="InParanoid" id="A0A671UQD9"/>
<dbReference type="GO" id="GO:0004869">
    <property type="term" value="F:cysteine-type endopeptidase inhibitor activity"/>
    <property type="evidence" value="ECO:0007669"/>
    <property type="project" value="InterPro"/>
</dbReference>
<dbReference type="Proteomes" id="UP000472265">
    <property type="component" value="Chromosome 21"/>
</dbReference>
<keyword evidence="4" id="KW-0677">Repeat</keyword>
<keyword evidence="3" id="KW-0732">Signal</keyword>
<evidence type="ECO:0000256" key="2">
    <source>
        <dbReference type="ARBA" id="ARBA00022525"/>
    </source>
</evidence>
<dbReference type="AlphaFoldDB" id="A0A671UQD9"/>
<dbReference type="CDD" id="cd00042">
    <property type="entry name" value="CY"/>
    <property type="match status" value="2"/>
</dbReference>
<proteinExistence type="predicted"/>
<dbReference type="GeneTree" id="ENSGT00950000182930"/>
<evidence type="ECO:0000256" key="3">
    <source>
        <dbReference type="ARBA" id="ARBA00022729"/>
    </source>
</evidence>
<evidence type="ECO:0000313" key="8">
    <source>
        <dbReference type="Ensembl" id="ENSSAUP00010014800.1"/>
    </source>
</evidence>
<evidence type="ECO:0000313" key="9">
    <source>
        <dbReference type="Proteomes" id="UP000472265"/>
    </source>
</evidence>